<evidence type="ECO:0008006" key="5">
    <source>
        <dbReference type="Google" id="ProtNLM"/>
    </source>
</evidence>
<dbReference type="Gene3D" id="3.30.420.40">
    <property type="match status" value="2"/>
</dbReference>
<proteinExistence type="predicted"/>
<dbReference type="OrthoDB" id="2963168at2759"/>
<sequence length="593" mass="65821">MEQNRHKIIVGVDYGTTFTGASYVSTRGKTIDDIVLIKSWPGRARHTETVLKTPSRVAYATDNNGKHRWGYQVEPGMMSYSWTKLLLDRGTPLTSYDAALEGAAAIGMFRLPEDKDAVQVASDFLSGVYEHILTTIAKQITEEALKLTPLEFWFTVPAIWSDEAKSSTLEAARRAGFGSRKGNVQDTICLIPEPEAAAIAALRRSVNDGLGLSVKPDDGVLVCDCGGGTVDITTYLVKQVQPTLKFEELCTGIGGKCGSTAVDRKFYNLMGQIFGKAFSDLPRRRTAPGSDFMNKFEIIKRDFGYPSAEMTHELFLNMNPIGVNAEYFNEDESLVIVSHNDLQSLFDPVVEKIISLVRQQIVDANKEAGREVINRIILVGGFGDSEYLRNAFRNTFGPAGNITVTVPNNAQAAIVQGAALRGLEGLRADNRRSRRHYGFTWAHRFRKCLDNEKDSFVDIYDGDRYAPGYMEWMVSKGEQIPDGYSQQVEVSISHREGDGLVFVDSLYSCDVEQAPTRVEHKGVQKVGEIIVNFEKVDLSRFPHKVSEGKILYDLHYGIKVIFGAQEGVLKFEAHSEGQLIGATSINFTHTSFY</sequence>
<dbReference type="InterPro" id="IPR043129">
    <property type="entry name" value="ATPase_NBD"/>
</dbReference>
<reference evidence="3" key="2">
    <citation type="submission" date="2021-02" db="EMBL/GenBank/DDBJ databases">
        <title>Aspergillus puulaauensis MK2 genome sequence.</title>
        <authorList>
            <person name="Futagami T."/>
            <person name="Mori K."/>
            <person name="Kadooka C."/>
            <person name="Tanaka T."/>
        </authorList>
    </citation>
    <scope>NUCLEOTIDE SEQUENCE</scope>
    <source>
        <strain evidence="3">MK2</strain>
    </source>
</reference>
<evidence type="ECO:0000313" key="3">
    <source>
        <dbReference type="EMBL" id="BCS29771.1"/>
    </source>
</evidence>
<dbReference type="GeneID" id="64979768"/>
<dbReference type="GO" id="GO:0140662">
    <property type="term" value="F:ATP-dependent protein folding chaperone"/>
    <property type="evidence" value="ECO:0007669"/>
    <property type="project" value="InterPro"/>
</dbReference>
<evidence type="ECO:0000313" key="4">
    <source>
        <dbReference type="Proteomes" id="UP000654913"/>
    </source>
</evidence>
<dbReference type="PANTHER" id="PTHR14187">
    <property type="entry name" value="ALPHA KINASE/ELONGATION FACTOR 2 KINASE"/>
    <property type="match status" value="1"/>
</dbReference>
<dbReference type="CDD" id="cd10170">
    <property type="entry name" value="ASKHA_NBD_HSP70"/>
    <property type="match status" value="1"/>
</dbReference>
<dbReference type="Gene3D" id="3.90.640.10">
    <property type="entry name" value="Actin, Chain A, domain 4"/>
    <property type="match status" value="1"/>
</dbReference>
<accession>A0A7R8ASS4</accession>
<keyword evidence="1" id="KW-0547">Nucleotide-binding</keyword>
<organism evidence="3 4">
    <name type="scientific">Aspergillus puulaauensis</name>
    <dbReference type="NCBI Taxonomy" id="1220207"/>
    <lineage>
        <taxon>Eukaryota</taxon>
        <taxon>Fungi</taxon>
        <taxon>Dikarya</taxon>
        <taxon>Ascomycota</taxon>
        <taxon>Pezizomycotina</taxon>
        <taxon>Eurotiomycetes</taxon>
        <taxon>Eurotiomycetidae</taxon>
        <taxon>Eurotiales</taxon>
        <taxon>Aspergillaceae</taxon>
        <taxon>Aspergillus</taxon>
    </lineage>
</organism>
<dbReference type="Pfam" id="PF00012">
    <property type="entry name" value="HSP70"/>
    <property type="match status" value="1"/>
</dbReference>
<gene>
    <name evidence="3" type="ORF">APUU_80074A</name>
</gene>
<dbReference type="SUPFAM" id="SSF53067">
    <property type="entry name" value="Actin-like ATPase domain"/>
    <property type="match status" value="2"/>
</dbReference>
<dbReference type="EMBL" id="AP024450">
    <property type="protein sequence ID" value="BCS29771.1"/>
    <property type="molecule type" value="Genomic_DNA"/>
</dbReference>
<protein>
    <recommendedName>
        <fullName evidence="5">Actin-like ATPase domain-containing protein</fullName>
    </recommendedName>
</protein>
<keyword evidence="2" id="KW-0067">ATP-binding</keyword>
<reference evidence="3" key="1">
    <citation type="submission" date="2021-01" db="EMBL/GenBank/DDBJ databases">
        <authorList>
            <consortium name="Aspergillus puulaauensis MK2 genome sequencing consortium"/>
            <person name="Kazuki M."/>
            <person name="Futagami T."/>
        </authorList>
    </citation>
    <scope>NUCLEOTIDE SEQUENCE</scope>
    <source>
        <strain evidence="3">MK2</strain>
    </source>
</reference>
<keyword evidence="4" id="KW-1185">Reference proteome</keyword>
<name>A0A7R8ASS4_9EURO</name>
<dbReference type="KEGG" id="apuu:APUU_80074A"/>
<dbReference type="AlphaFoldDB" id="A0A7R8ASS4"/>
<evidence type="ECO:0000256" key="2">
    <source>
        <dbReference type="ARBA" id="ARBA00022840"/>
    </source>
</evidence>
<dbReference type="InterPro" id="IPR013126">
    <property type="entry name" value="Hsp_70_fam"/>
</dbReference>
<dbReference type="Proteomes" id="UP000654913">
    <property type="component" value="Chromosome 8"/>
</dbReference>
<dbReference type="GO" id="GO:0005524">
    <property type="term" value="F:ATP binding"/>
    <property type="evidence" value="ECO:0007669"/>
    <property type="project" value="UniProtKB-KW"/>
</dbReference>
<dbReference type="RefSeq" id="XP_041561957.1">
    <property type="nucleotide sequence ID" value="XM_041696314.1"/>
</dbReference>
<dbReference type="PANTHER" id="PTHR14187:SF81">
    <property type="entry name" value="HSP70 FAMILY PROTEIN (AFU_ORTHOLOGUE AFUA_4G14040)"/>
    <property type="match status" value="1"/>
</dbReference>
<evidence type="ECO:0000256" key="1">
    <source>
        <dbReference type="ARBA" id="ARBA00022741"/>
    </source>
</evidence>